<feature type="transmembrane region" description="Helical" evidence="1">
    <location>
        <begin position="165"/>
        <end position="185"/>
    </location>
</feature>
<dbReference type="Gene3D" id="3.40.50.2300">
    <property type="match status" value="2"/>
</dbReference>
<dbReference type="SUPFAM" id="SSF53822">
    <property type="entry name" value="Periplasmic binding protein-like I"/>
    <property type="match status" value="1"/>
</dbReference>
<dbReference type="InterPro" id="IPR028082">
    <property type="entry name" value="Peripla_BP_I"/>
</dbReference>
<dbReference type="EMBL" id="VIVR01000001">
    <property type="protein sequence ID" value="TWE15321.1"/>
    <property type="molecule type" value="Genomic_DNA"/>
</dbReference>
<comment type="caution">
    <text evidence="2">The sequence shown here is derived from an EMBL/GenBank/DDBJ whole genome shotgun (WGS) entry which is preliminary data.</text>
</comment>
<feature type="transmembrane region" description="Helical" evidence="1">
    <location>
        <begin position="436"/>
        <end position="457"/>
    </location>
</feature>
<keyword evidence="1" id="KW-0472">Membrane</keyword>
<keyword evidence="3" id="KW-1185">Reference proteome</keyword>
<name>A0A561EI82_9ACTN</name>
<keyword evidence="1" id="KW-0812">Transmembrane</keyword>
<keyword evidence="1" id="KW-1133">Transmembrane helix</keyword>
<protein>
    <submittedName>
        <fullName evidence="2">Amino acid/amide ABC transporter substrate-binding protein (HAAT family)</fullName>
    </submittedName>
</protein>
<feature type="transmembrane region" description="Helical" evidence="1">
    <location>
        <begin position="191"/>
        <end position="209"/>
    </location>
</feature>
<organism evidence="2 3">
    <name type="scientific">Kitasatospora atroaurantiaca</name>
    <dbReference type="NCBI Taxonomy" id="285545"/>
    <lineage>
        <taxon>Bacteria</taxon>
        <taxon>Bacillati</taxon>
        <taxon>Actinomycetota</taxon>
        <taxon>Actinomycetes</taxon>
        <taxon>Kitasatosporales</taxon>
        <taxon>Streptomycetaceae</taxon>
        <taxon>Kitasatospora</taxon>
    </lineage>
</organism>
<reference evidence="2 3" key="1">
    <citation type="submission" date="2019-06" db="EMBL/GenBank/DDBJ databases">
        <title>Sequencing the genomes of 1000 actinobacteria strains.</title>
        <authorList>
            <person name="Klenk H.-P."/>
        </authorList>
    </citation>
    <scope>NUCLEOTIDE SEQUENCE [LARGE SCALE GENOMIC DNA]</scope>
    <source>
        <strain evidence="2 3">DSM 41649</strain>
    </source>
</reference>
<evidence type="ECO:0000313" key="3">
    <source>
        <dbReference type="Proteomes" id="UP000318416"/>
    </source>
</evidence>
<evidence type="ECO:0000256" key="1">
    <source>
        <dbReference type="SAM" id="Phobius"/>
    </source>
</evidence>
<sequence length="962" mass="102986">MPTTAKYEVDTLFKDLIDQFSGARLPMPVVVLYAEEADAGLDREVEDVVNAVQEAQESGNLPHRVVAAPEGGDPHHNAIGILDGLARGPWARRGPSWYRSYAFPRSRLVAAVEAAAQHVVGTAGDAAAQPLDDLVEAALARLRDLHWRSEPRATRGELQQTLSPLLNSTTLIGAFVLAGLTTLLTQAHWEVVLGVVMASFLLLTVTGWVRRNTAPLSWLGQASRWFATTTFLAASGRQAAAWSIWRPRMSWDVTQARAREVAGEIIKARLDTTPADEKDRAQQFHLQLRTLALLEDLRSAHRAWAPDLRGRKRRVPPVVFMPRAGADNGGLKVLSAISDVRSRRSEQDPLLVLAGVAQADVAAWLEAESPGPAPVHSGGPRRNSPYETWVSNLRVRQAPSRGRALAWTLPVRLSRLQLSAGNTTGLVAVPVRRTLWFLWSRWTVLLVLVLAAAAGLLRTQQLSHQYCEGRLLGSNHDAVRRQDPGGTRECVGVATGGVSFSTDHDVHLSGTLPGQDTDGHRAGAGITLGTLEEAIARENDRVSALPDVQYITVVYAGALTTAAGQETRALNSLKELAGVHLAQLRNNAGDPLKIKVLVANGGQDMYFQTEMVERIVGVASRDHSIAGVVGLGRDTTDSDTAIGLLQRAGLAVVDTTNSGTDLAKRHVNYFGLAATDQEEAAALRRIVDGLGLPASDRWAAVLTRRPSRDDQYSVEQAKYGTQMLLDAGFQLAGGRPLEYGLTSNGDPDYEEALRASCQSGHRLAVVYLAGRADDVNQLMRRLAADAGCNHPLTVLTGDDLTKAQFRTGATWIAPQATLYYTALTDPAVTARSSDLADAAAAELRISPQPAGGNPYEDDVFSDGAVALAYDATAALHAGAAKAGASQDGGLAAVMAGLRAVDMKNRATGTIDFRDTRPLATDTQPGHGINIIRVGRAADGSVRIERICGRPAGDTGELQGCRP</sequence>
<dbReference type="Proteomes" id="UP000318416">
    <property type="component" value="Unassembled WGS sequence"/>
</dbReference>
<dbReference type="AlphaFoldDB" id="A0A561EI82"/>
<gene>
    <name evidence="2" type="ORF">FB465_0213</name>
</gene>
<evidence type="ECO:0000313" key="2">
    <source>
        <dbReference type="EMBL" id="TWE15321.1"/>
    </source>
</evidence>
<dbReference type="OrthoDB" id="3440574at2"/>
<accession>A0A561EI82</accession>
<dbReference type="RefSeq" id="WP_145786701.1">
    <property type="nucleotide sequence ID" value="NZ_BAAABR010000066.1"/>
</dbReference>
<proteinExistence type="predicted"/>